<organism evidence="1">
    <name type="scientific">uncultured Caudovirales phage</name>
    <dbReference type="NCBI Taxonomy" id="2100421"/>
    <lineage>
        <taxon>Viruses</taxon>
        <taxon>Duplodnaviria</taxon>
        <taxon>Heunggongvirae</taxon>
        <taxon>Uroviricota</taxon>
        <taxon>Caudoviricetes</taxon>
        <taxon>Peduoviridae</taxon>
        <taxon>Maltschvirus</taxon>
        <taxon>Maltschvirus maltsch</taxon>
    </lineage>
</organism>
<name>A0A6J5KZX0_9CAUD</name>
<sequence length="77" mass="9118">MDLKAYLEYNKIPLRIFAHQINYHYIYVRRVMNKQQPPGRKFVQAVLHATNGAVTPYELFAIAPEHIERPVKDPSFY</sequence>
<protein>
    <submittedName>
        <fullName evidence="1">Uncharacterized protein</fullName>
    </submittedName>
</protein>
<dbReference type="EMBL" id="LR796205">
    <property type="protein sequence ID" value="CAB4126503.1"/>
    <property type="molecule type" value="Genomic_DNA"/>
</dbReference>
<proteinExistence type="predicted"/>
<gene>
    <name evidence="1" type="ORF">UFOVP80_2</name>
</gene>
<evidence type="ECO:0000313" key="1">
    <source>
        <dbReference type="EMBL" id="CAB4126503.1"/>
    </source>
</evidence>
<reference evidence="1" key="1">
    <citation type="submission" date="2020-04" db="EMBL/GenBank/DDBJ databases">
        <authorList>
            <person name="Chiriac C."/>
            <person name="Salcher M."/>
            <person name="Ghai R."/>
            <person name="Kavagutti S V."/>
        </authorList>
    </citation>
    <scope>NUCLEOTIDE SEQUENCE</scope>
</reference>
<accession>A0A6J5KZX0</accession>